<feature type="transmembrane region" description="Helical" evidence="5">
    <location>
        <begin position="276"/>
        <end position="296"/>
    </location>
</feature>
<comment type="subcellular location">
    <subcellularLocation>
        <location evidence="1">Membrane</location>
        <topology evidence="1">Multi-pass membrane protein</topology>
    </subcellularLocation>
</comment>
<evidence type="ECO:0000256" key="4">
    <source>
        <dbReference type="ARBA" id="ARBA00023136"/>
    </source>
</evidence>
<keyword evidence="3 5" id="KW-1133">Transmembrane helix</keyword>
<name>A0ABS5ZBF7_9GAMM</name>
<dbReference type="PANTHER" id="PTHR22911">
    <property type="entry name" value="ACYL-MALONYL CONDENSING ENZYME-RELATED"/>
    <property type="match status" value="1"/>
</dbReference>
<feature type="transmembrane region" description="Helical" evidence="5">
    <location>
        <begin position="138"/>
        <end position="156"/>
    </location>
</feature>
<protein>
    <submittedName>
        <fullName evidence="7">DMT family transporter</fullName>
    </submittedName>
</protein>
<evidence type="ECO:0000256" key="1">
    <source>
        <dbReference type="ARBA" id="ARBA00004141"/>
    </source>
</evidence>
<evidence type="ECO:0000313" key="7">
    <source>
        <dbReference type="EMBL" id="MBU2711310.1"/>
    </source>
</evidence>
<proteinExistence type="predicted"/>
<comment type="caution">
    <text evidence="7">The sequence shown here is derived from an EMBL/GenBank/DDBJ whole genome shotgun (WGS) entry which is preliminary data.</text>
</comment>
<feature type="transmembrane region" description="Helical" evidence="5">
    <location>
        <begin position="188"/>
        <end position="207"/>
    </location>
</feature>
<dbReference type="RefSeq" id="WP_215819472.1">
    <property type="nucleotide sequence ID" value="NZ_JAGSOY010000017.1"/>
</dbReference>
<evidence type="ECO:0000313" key="8">
    <source>
        <dbReference type="Proteomes" id="UP000690515"/>
    </source>
</evidence>
<feature type="transmembrane region" description="Helical" evidence="5">
    <location>
        <begin position="72"/>
        <end position="93"/>
    </location>
</feature>
<dbReference type="SUPFAM" id="SSF103481">
    <property type="entry name" value="Multidrug resistance efflux transporter EmrE"/>
    <property type="match status" value="2"/>
</dbReference>
<gene>
    <name evidence="7" type="ORF">KCG35_09575</name>
</gene>
<feature type="domain" description="EamA" evidence="6">
    <location>
        <begin position="188"/>
        <end position="318"/>
    </location>
</feature>
<feature type="transmembrane region" description="Helical" evidence="5">
    <location>
        <begin position="12"/>
        <end position="31"/>
    </location>
</feature>
<evidence type="ECO:0000256" key="2">
    <source>
        <dbReference type="ARBA" id="ARBA00022692"/>
    </source>
</evidence>
<feature type="transmembrane region" description="Helical" evidence="5">
    <location>
        <begin position="219"/>
        <end position="238"/>
    </location>
</feature>
<dbReference type="PANTHER" id="PTHR22911:SF6">
    <property type="entry name" value="SOLUTE CARRIER FAMILY 35 MEMBER G1"/>
    <property type="match status" value="1"/>
</dbReference>
<accession>A0ABS5ZBF7</accession>
<dbReference type="InterPro" id="IPR037185">
    <property type="entry name" value="EmrE-like"/>
</dbReference>
<feature type="transmembrane region" description="Helical" evidence="5">
    <location>
        <begin position="165"/>
        <end position="182"/>
    </location>
</feature>
<organism evidence="7 8">
    <name type="scientific">Zooshikella harenae</name>
    <dbReference type="NCBI Taxonomy" id="2827238"/>
    <lineage>
        <taxon>Bacteria</taxon>
        <taxon>Pseudomonadati</taxon>
        <taxon>Pseudomonadota</taxon>
        <taxon>Gammaproteobacteria</taxon>
        <taxon>Oceanospirillales</taxon>
        <taxon>Zooshikellaceae</taxon>
        <taxon>Zooshikella</taxon>
    </lineage>
</organism>
<evidence type="ECO:0000256" key="3">
    <source>
        <dbReference type="ARBA" id="ARBA00022989"/>
    </source>
</evidence>
<evidence type="ECO:0000259" key="6">
    <source>
        <dbReference type="Pfam" id="PF00892"/>
    </source>
</evidence>
<keyword evidence="8" id="KW-1185">Reference proteome</keyword>
<feature type="transmembrane region" description="Helical" evidence="5">
    <location>
        <begin position="250"/>
        <end position="269"/>
    </location>
</feature>
<sequence length="337" mass="37216">MPKLNVEYEFNISLHLSSAIGYWYIFNHPLIGNIMTYAQRSSELYGISLAALGFLLFSLMDASSKWLTSSYHFAQISFLTFLFSLLPIGFILLRQRKGSRSIFKTQRPTLQLTRGLVLLGLRLCALLAFSMMPLADSFALILTGPIILALLAPLLLGDKLNKRQIMAIMIGFCGVLVVLRPGMGNFNIGMLGALGTALCFALNTIMLRIMSKSEQQSTTLFYGCQVPLIISGILMLYYGYTPPTAQDWLIFALCGFLNGLAQMPIFAALKYIPAPMVGAFQYSVVVWGVILGYFIWGDIPDAFIIIGAALIVCGGLVMAINPKQFRRQPFTDNSTQP</sequence>
<feature type="domain" description="EamA" evidence="6">
    <location>
        <begin position="45"/>
        <end position="179"/>
    </location>
</feature>
<keyword evidence="4 5" id="KW-0472">Membrane</keyword>
<dbReference type="Pfam" id="PF00892">
    <property type="entry name" value="EamA"/>
    <property type="match status" value="2"/>
</dbReference>
<dbReference type="Proteomes" id="UP000690515">
    <property type="component" value="Unassembled WGS sequence"/>
</dbReference>
<dbReference type="EMBL" id="JAGSOY010000017">
    <property type="protein sequence ID" value="MBU2711310.1"/>
    <property type="molecule type" value="Genomic_DNA"/>
</dbReference>
<dbReference type="InterPro" id="IPR000620">
    <property type="entry name" value="EamA_dom"/>
</dbReference>
<reference evidence="7 8" key="1">
    <citation type="submission" date="2021-04" db="EMBL/GenBank/DDBJ databases">
        <authorList>
            <person name="Pira H."/>
            <person name="Risdian C."/>
            <person name="Wink J."/>
        </authorList>
    </citation>
    <scope>NUCLEOTIDE SEQUENCE [LARGE SCALE GENOMIC DNA]</scope>
    <source>
        <strain evidence="7 8">WH53</strain>
    </source>
</reference>
<feature type="transmembrane region" description="Helical" evidence="5">
    <location>
        <begin position="302"/>
        <end position="320"/>
    </location>
</feature>
<feature type="transmembrane region" description="Helical" evidence="5">
    <location>
        <begin position="43"/>
        <end position="60"/>
    </location>
</feature>
<feature type="transmembrane region" description="Helical" evidence="5">
    <location>
        <begin position="114"/>
        <end position="132"/>
    </location>
</feature>
<evidence type="ECO:0000256" key="5">
    <source>
        <dbReference type="SAM" id="Phobius"/>
    </source>
</evidence>
<keyword evidence="2 5" id="KW-0812">Transmembrane</keyword>